<accession>A0A1A6C7W8</accession>
<feature type="topological domain" description="Cytoplasmic" evidence="7">
    <location>
        <begin position="1"/>
        <end position="7"/>
    </location>
</feature>
<feature type="topological domain" description="Periplasmic" evidence="7">
    <location>
        <begin position="26"/>
        <end position="115"/>
    </location>
</feature>
<evidence type="ECO:0000256" key="6">
    <source>
        <dbReference type="ARBA" id="ARBA00023306"/>
    </source>
</evidence>
<keyword evidence="1 7" id="KW-1003">Cell membrane</keyword>
<feature type="region of interest" description="Disordered" evidence="8">
    <location>
        <begin position="93"/>
        <end position="115"/>
    </location>
</feature>
<keyword evidence="3 7" id="KW-0812">Transmembrane</keyword>
<proteinExistence type="inferred from homology"/>
<reference evidence="9 10" key="1">
    <citation type="journal article" date="2014" name="Genome Announc.">
        <title>Draft Genome Sequence of the Iron-Oxidizing, Acidophilic, and Halotolerant 'Thiobacillus prosperus' Type Strain DSM 5130.</title>
        <authorList>
            <person name="Ossandon F.J."/>
            <person name="Cardenas J.P."/>
            <person name="Corbett M."/>
            <person name="Quatrini R."/>
            <person name="Holmes D.S."/>
            <person name="Watkin E."/>
        </authorList>
    </citation>
    <scope>NUCLEOTIDE SEQUENCE [LARGE SCALE GENOMIC DNA]</scope>
    <source>
        <strain evidence="9 10">DSM 5130</strain>
    </source>
</reference>
<dbReference type="RefSeq" id="WP_038091973.1">
    <property type="nucleotide sequence ID" value="NZ_JQSG02000001.1"/>
</dbReference>
<comment type="caution">
    <text evidence="9">The sequence shown here is derived from an EMBL/GenBank/DDBJ whole genome shotgun (WGS) entry which is preliminary data.</text>
</comment>
<keyword evidence="7" id="KW-0997">Cell inner membrane</keyword>
<evidence type="ECO:0000256" key="2">
    <source>
        <dbReference type="ARBA" id="ARBA00022618"/>
    </source>
</evidence>
<dbReference type="GO" id="GO:0043093">
    <property type="term" value="P:FtsZ-dependent cytokinesis"/>
    <property type="evidence" value="ECO:0007669"/>
    <property type="project" value="UniProtKB-UniRule"/>
</dbReference>
<protein>
    <recommendedName>
        <fullName evidence="7">Cell division protein FtsB</fullName>
    </recommendedName>
</protein>
<comment type="subunit">
    <text evidence="7">Part of a complex composed of FtsB, FtsL and FtsQ.</text>
</comment>
<name>A0A1A6C7W8_9GAMM</name>
<keyword evidence="7" id="KW-0175">Coiled coil</keyword>
<comment type="subcellular location">
    <subcellularLocation>
        <location evidence="7">Cell inner membrane</location>
        <topology evidence="7">Single-pass type II membrane protein</topology>
    </subcellularLocation>
    <text evidence="7">Localizes to the division septum.</text>
</comment>
<dbReference type="HAMAP" id="MF_00599">
    <property type="entry name" value="FtsB"/>
    <property type="match status" value="1"/>
</dbReference>
<evidence type="ECO:0000313" key="9">
    <source>
        <dbReference type="EMBL" id="OBS10662.1"/>
    </source>
</evidence>
<keyword evidence="5 7" id="KW-0472">Membrane</keyword>
<evidence type="ECO:0000256" key="4">
    <source>
        <dbReference type="ARBA" id="ARBA00022989"/>
    </source>
</evidence>
<dbReference type="Pfam" id="PF04977">
    <property type="entry name" value="DivIC"/>
    <property type="match status" value="1"/>
</dbReference>
<evidence type="ECO:0000256" key="8">
    <source>
        <dbReference type="SAM" id="MobiDB-lite"/>
    </source>
</evidence>
<sequence>MSTGSKLLIAALVALLLVLQYKLWLGEGSLSDVHRLRAELTAQRAENARLKDSNAALAAEVIALKRGTAAIEELARSRLGMIQQGDTFYQYVAPPGPGADKLSSAPSRPSGPAQR</sequence>
<dbReference type="NCBIfam" id="NF002058">
    <property type="entry name" value="PRK00888.1"/>
    <property type="match status" value="1"/>
</dbReference>
<dbReference type="OrthoDB" id="7061211at2"/>
<dbReference type="InterPro" id="IPR007060">
    <property type="entry name" value="FtsL/DivIC"/>
</dbReference>
<dbReference type="EMBL" id="JQSG02000001">
    <property type="protein sequence ID" value="OBS10662.1"/>
    <property type="molecule type" value="Genomic_DNA"/>
</dbReference>
<dbReference type="GO" id="GO:0030428">
    <property type="term" value="C:cell septum"/>
    <property type="evidence" value="ECO:0007669"/>
    <property type="project" value="TreeGrafter"/>
</dbReference>
<dbReference type="PANTHER" id="PTHR37485:SF1">
    <property type="entry name" value="CELL DIVISION PROTEIN FTSB"/>
    <property type="match status" value="1"/>
</dbReference>
<dbReference type="PANTHER" id="PTHR37485">
    <property type="entry name" value="CELL DIVISION PROTEIN FTSB"/>
    <property type="match status" value="1"/>
</dbReference>
<dbReference type="Proteomes" id="UP000029273">
    <property type="component" value="Unassembled WGS sequence"/>
</dbReference>
<gene>
    <name evidence="7" type="primary">ftsB</name>
    <name evidence="9" type="ORF">Thpro_020378</name>
</gene>
<evidence type="ECO:0000313" key="10">
    <source>
        <dbReference type="Proteomes" id="UP000029273"/>
    </source>
</evidence>
<comment type="function">
    <text evidence="7">Essential cell division protein. May link together the upstream cell division proteins, which are predominantly cytoplasmic, with the downstream cell division proteins, which are predominantly periplasmic.</text>
</comment>
<evidence type="ECO:0000256" key="5">
    <source>
        <dbReference type="ARBA" id="ARBA00023136"/>
    </source>
</evidence>
<evidence type="ECO:0000256" key="7">
    <source>
        <dbReference type="HAMAP-Rule" id="MF_00599"/>
    </source>
</evidence>
<keyword evidence="4 7" id="KW-1133">Transmembrane helix</keyword>
<dbReference type="AlphaFoldDB" id="A0A1A6C7W8"/>
<feature type="coiled-coil region" evidence="7">
    <location>
        <begin position="33"/>
        <end position="60"/>
    </location>
</feature>
<evidence type="ECO:0000256" key="3">
    <source>
        <dbReference type="ARBA" id="ARBA00022692"/>
    </source>
</evidence>
<dbReference type="InterPro" id="IPR023081">
    <property type="entry name" value="Cell_div_FtsB"/>
</dbReference>
<comment type="similarity">
    <text evidence="7">Belongs to the FtsB family.</text>
</comment>
<dbReference type="GO" id="GO:0005886">
    <property type="term" value="C:plasma membrane"/>
    <property type="evidence" value="ECO:0007669"/>
    <property type="project" value="UniProtKB-SubCell"/>
</dbReference>
<keyword evidence="10" id="KW-1185">Reference proteome</keyword>
<dbReference type="GO" id="GO:0032153">
    <property type="term" value="C:cell division site"/>
    <property type="evidence" value="ECO:0007669"/>
    <property type="project" value="UniProtKB-UniRule"/>
</dbReference>
<organism evidence="9 10">
    <name type="scientific">Acidihalobacter prosperus</name>
    <dbReference type="NCBI Taxonomy" id="160660"/>
    <lineage>
        <taxon>Bacteria</taxon>
        <taxon>Pseudomonadati</taxon>
        <taxon>Pseudomonadota</taxon>
        <taxon>Gammaproteobacteria</taxon>
        <taxon>Chromatiales</taxon>
        <taxon>Ectothiorhodospiraceae</taxon>
        <taxon>Acidihalobacter</taxon>
    </lineage>
</organism>
<keyword evidence="6 7" id="KW-0131">Cell cycle</keyword>
<evidence type="ECO:0000256" key="1">
    <source>
        <dbReference type="ARBA" id="ARBA00022475"/>
    </source>
</evidence>
<keyword evidence="2 7" id="KW-0132">Cell division</keyword>